<dbReference type="Proteomes" id="UP000671828">
    <property type="component" value="Chromosome"/>
</dbReference>
<dbReference type="EMBL" id="CP072788">
    <property type="protein sequence ID" value="QTR02537.1"/>
    <property type="molecule type" value="Genomic_DNA"/>
</dbReference>
<keyword evidence="4" id="KW-1185">Reference proteome</keyword>
<sequence length="255" mass="26998">MTSGGAVGRRSYAGTAAELAGHVLGALAEGGPVRISAFFDSCADVVAGLGAVRLVGADVFASHVLPGHPLEARDAGVVADAFGAFPPVYQPVTQEQRVMAWRDWAMVRLLTRLTGERSATPTPVELWQDWGVTRPVPARVARTPGEPADVLGPPGDWRRWSVVVAQLSALALPGVGGPVVEAVAREPLALGRGVTRAVLRRDHATAARLARWVALVGDRVPVDPVPLLEHLRLHAGADARLLLDLAVARHLVERR</sequence>
<accession>A0A8T8HVW4</accession>
<evidence type="ECO:0000313" key="2">
    <source>
        <dbReference type="EMBL" id="QTR02537.1"/>
    </source>
</evidence>
<name>A0A8T8HVW4_9PSEU</name>
<evidence type="ECO:0000313" key="4">
    <source>
        <dbReference type="Proteomes" id="UP001195724"/>
    </source>
</evidence>
<dbReference type="AlphaFoldDB" id="A0A8T8HVW4"/>
<dbReference type="RefSeq" id="WP_204844710.1">
    <property type="nucleotide sequence ID" value="NZ_JAFBCL010000001.1"/>
</dbReference>
<dbReference type="EMBL" id="JAFBCL010000001">
    <property type="protein sequence ID" value="MBM7814170.1"/>
    <property type="molecule type" value="Genomic_DNA"/>
</dbReference>
<gene>
    <name evidence="2" type="ORF">J7S33_26090</name>
    <name evidence="1" type="ORF">JOE68_005035</name>
</gene>
<dbReference type="Proteomes" id="UP001195724">
    <property type="component" value="Unassembled WGS sequence"/>
</dbReference>
<protein>
    <submittedName>
        <fullName evidence="2">Uncharacterized protein</fullName>
    </submittedName>
</protein>
<proteinExistence type="predicted"/>
<evidence type="ECO:0000313" key="3">
    <source>
        <dbReference type="Proteomes" id="UP000671828"/>
    </source>
</evidence>
<organism evidence="2 3">
    <name type="scientific">Saccharothrix algeriensis</name>
    <dbReference type="NCBI Taxonomy" id="173560"/>
    <lineage>
        <taxon>Bacteria</taxon>
        <taxon>Bacillati</taxon>
        <taxon>Actinomycetota</taxon>
        <taxon>Actinomycetes</taxon>
        <taxon>Pseudonocardiales</taxon>
        <taxon>Pseudonocardiaceae</taxon>
        <taxon>Saccharothrix</taxon>
    </lineage>
</organism>
<reference evidence="1 4" key="1">
    <citation type="submission" date="2021-01" db="EMBL/GenBank/DDBJ databases">
        <title>Sequencing the genomes of 1000 actinobacteria strains.</title>
        <authorList>
            <person name="Klenk H.-P."/>
        </authorList>
    </citation>
    <scope>NUCLEOTIDE SEQUENCE [LARGE SCALE GENOMIC DNA]</scope>
    <source>
        <strain evidence="1 4">DSM 44581</strain>
    </source>
</reference>
<evidence type="ECO:0000313" key="1">
    <source>
        <dbReference type="EMBL" id="MBM7814170.1"/>
    </source>
</evidence>
<reference evidence="2" key="2">
    <citation type="submission" date="2021-04" db="EMBL/GenBank/DDBJ databases">
        <title>Saccharothrix algeriensis WGS.</title>
        <authorList>
            <person name="Stuskova K."/>
            <person name="Hakalova E."/>
            <person name="Tebbal A.B."/>
            <person name="Eichmeier A."/>
        </authorList>
    </citation>
    <scope>NUCLEOTIDE SEQUENCE</scope>
    <source>
        <strain evidence="2">NRRL B-24137</strain>
    </source>
</reference>